<dbReference type="PANTHER" id="PTHR32114">
    <property type="entry name" value="ABC TRANSPORTER ABCH.3"/>
    <property type="match status" value="1"/>
</dbReference>
<organism evidence="5 6">
    <name type="scientific">Methanorbis furvi</name>
    <dbReference type="NCBI Taxonomy" id="3028299"/>
    <lineage>
        <taxon>Archaea</taxon>
        <taxon>Methanobacteriati</taxon>
        <taxon>Methanobacteriota</taxon>
        <taxon>Stenosarchaea group</taxon>
        <taxon>Methanomicrobia</taxon>
        <taxon>Methanomicrobiales</taxon>
        <taxon>Methanocorpusculaceae</taxon>
        <taxon>Methanorbis</taxon>
    </lineage>
</organism>
<keyword evidence="1 3" id="KW-0175">Coiled coil</keyword>
<evidence type="ECO:0000313" key="5">
    <source>
        <dbReference type="EMBL" id="MDV0442321.1"/>
    </source>
</evidence>
<dbReference type="Gene3D" id="3.40.50.300">
    <property type="entry name" value="P-loop containing nucleotide triphosphate hydrolases"/>
    <property type="match status" value="2"/>
</dbReference>
<gene>
    <name evidence="5" type="ORF">McpAg1_15560</name>
</gene>
<evidence type="ECO:0000256" key="3">
    <source>
        <dbReference type="SAM" id="Coils"/>
    </source>
</evidence>
<reference evidence="5" key="1">
    <citation type="submission" date="2023-06" db="EMBL/GenBank/DDBJ databases">
        <title>Genome sequence of Methancorpusculaceae sp. Ag1.</title>
        <authorList>
            <person name="Protasov E."/>
            <person name="Platt K."/>
            <person name="Poehlein A."/>
            <person name="Daniel R."/>
            <person name="Brune A."/>
        </authorList>
    </citation>
    <scope>NUCLEOTIDE SEQUENCE</scope>
    <source>
        <strain evidence="5">Ag1</strain>
    </source>
</reference>
<comment type="caution">
    <text evidence="5">The sequence shown here is derived from an EMBL/GenBank/DDBJ whole genome shotgun (WGS) entry which is preliminary data.</text>
</comment>
<dbReference type="EMBL" id="JAWDKA010000008">
    <property type="protein sequence ID" value="MDV0442321.1"/>
    <property type="molecule type" value="Genomic_DNA"/>
</dbReference>
<evidence type="ECO:0000256" key="1">
    <source>
        <dbReference type="ARBA" id="ARBA00023054"/>
    </source>
</evidence>
<proteinExistence type="inferred from homology"/>
<dbReference type="AlphaFoldDB" id="A0AAE4MDV3"/>
<dbReference type="InterPro" id="IPR027417">
    <property type="entry name" value="P-loop_NTPase"/>
</dbReference>
<dbReference type="SUPFAM" id="SSF52540">
    <property type="entry name" value="P-loop containing nucleoside triphosphate hydrolases"/>
    <property type="match status" value="1"/>
</dbReference>
<evidence type="ECO:0000259" key="4">
    <source>
        <dbReference type="Pfam" id="PF13175"/>
    </source>
</evidence>
<dbReference type="InterPro" id="IPR041685">
    <property type="entry name" value="AAA_GajA/Old/RecF-like"/>
</dbReference>
<sequence length="664" mass="77005">MRITKILISNYRQHKNIEVEFKKRGENDLHLFIAKNGVGKTNTLNAIYWCLYNEEPYLSIKNQSMPILNKACWNSGKRQETVSVEIHIQNPTNKETIIIKRTQNFDLTASNPTSPSMRVPRPENSKLSVFQSFGGANPWEIEDTESTNNLISRFVPKEISEYFLFDGERLDNYFRDSSGGKIETAIARISKLDQLDDMRRRLDTLQTEFRKQIKGGNLSIENLGEIRDDFKNKLEENERKRTQTKEIIEDHKKRLQELSSELIHTPDIKKIEADLLKVDMDITSISSAQSIDQKTKSDKVYEYFIKWQFYQPMILLKSEINRKRQTKEIPVVQNKDVVEEIKRLHHCSICGRELDSNSEIFIDNLLKSYTMSTTTSSELLGIDWLLGNTIREFQESFPDKLDEITERINRHEEQLSSADARKGELSFSIKNYSDGKVRKLQEEREDRETAKYNAVRTLGSLDSEIDRLKIEFDKAERNLDRETSKVDKKNRSKQSYEICGEAIRILDKSRENILNDIRNDIQTETNTAFFKMIWKKSTFKEIKIEKDYSVMLYDMNDVPVLGSISKAENELLALAFTMALHKVSGFEAPIIIDTPVARISSEQRAAFGRALADVSKDKQMILLFTPDEYSDNIREVIEPIASQKYTYELSPDEAETRLITVGEI</sequence>
<keyword evidence="6" id="KW-1185">Reference proteome</keyword>
<feature type="coiled-coil region" evidence="3">
    <location>
        <begin position="188"/>
        <end position="261"/>
    </location>
</feature>
<evidence type="ECO:0000313" key="6">
    <source>
        <dbReference type="Proteomes" id="UP001273136"/>
    </source>
</evidence>
<comment type="similarity">
    <text evidence="2">Belongs to the Sph1/Sph2 family.</text>
</comment>
<dbReference type="Pfam" id="PF13175">
    <property type="entry name" value="AAA_15"/>
    <property type="match status" value="1"/>
</dbReference>
<dbReference type="PANTHER" id="PTHR32114:SF2">
    <property type="entry name" value="ABC TRANSPORTER ABCH.3"/>
    <property type="match status" value="1"/>
</dbReference>
<dbReference type="Proteomes" id="UP001273136">
    <property type="component" value="Unassembled WGS sequence"/>
</dbReference>
<feature type="domain" description="Endonuclease GajA/Old nuclease/RecF-like AAA" evidence="4">
    <location>
        <begin position="1"/>
        <end position="335"/>
    </location>
</feature>
<name>A0AAE4MDV3_9EURY</name>
<accession>A0AAE4MDV3</accession>
<dbReference type="RefSeq" id="WP_338094737.1">
    <property type="nucleotide sequence ID" value="NZ_JAWDKA010000008.1"/>
</dbReference>
<feature type="coiled-coil region" evidence="3">
    <location>
        <begin position="458"/>
        <end position="492"/>
    </location>
</feature>
<evidence type="ECO:0000256" key="2">
    <source>
        <dbReference type="ARBA" id="ARBA00049666"/>
    </source>
</evidence>
<protein>
    <recommendedName>
        <fullName evidence="4">Endonuclease GajA/Old nuclease/RecF-like AAA domain-containing protein</fullName>
    </recommendedName>
</protein>